<dbReference type="GO" id="GO:0008800">
    <property type="term" value="F:beta-lactamase activity"/>
    <property type="evidence" value="ECO:0007669"/>
    <property type="project" value="UniProtKB-UniRule"/>
</dbReference>
<dbReference type="InterPro" id="IPR058136">
    <property type="entry name" value="AmpC"/>
</dbReference>
<dbReference type="PATRIC" id="fig|421052.3.peg.2167"/>
<name>S3MXP2_9GAMM</name>
<evidence type="ECO:0000256" key="2">
    <source>
        <dbReference type="ARBA" id="ARBA00007840"/>
    </source>
</evidence>
<evidence type="ECO:0000256" key="4">
    <source>
        <dbReference type="ARBA" id="ARBA00022801"/>
    </source>
</evidence>
<gene>
    <name evidence="8" type="ORF">F945_02224</name>
</gene>
<dbReference type="PROSITE" id="PS00336">
    <property type="entry name" value="BETA_LACTAMASE_C"/>
    <property type="match status" value="1"/>
</dbReference>
<evidence type="ECO:0000256" key="3">
    <source>
        <dbReference type="ARBA" id="ARBA00012865"/>
    </source>
</evidence>
<dbReference type="PANTHER" id="PTHR46825">
    <property type="entry name" value="D-ALANYL-D-ALANINE-CARBOXYPEPTIDASE/ENDOPEPTIDASE AMPH"/>
    <property type="match status" value="1"/>
</dbReference>
<keyword evidence="5 6" id="KW-0046">Antibiotic resistance</keyword>
<proteinExistence type="inferred from homology"/>
<dbReference type="Pfam" id="PF00144">
    <property type="entry name" value="Beta-lactamase"/>
    <property type="match status" value="1"/>
</dbReference>
<keyword evidence="9" id="KW-1185">Reference proteome</keyword>
<dbReference type="eggNOG" id="COG1680">
    <property type="taxonomic scope" value="Bacteria"/>
</dbReference>
<dbReference type="NCBIfam" id="NF033406">
    <property type="entry name" value="blaMCA"/>
    <property type="match status" value="1"/>
</dbReference>
<dbReference type="SUPFAM" id="SSF56601">
    <property type="entry name" value="beta-lactamase/transpeptidase-like"/>
    <property type="match status" value="1"/>
</dbReference>
<dbReference type="PANTHER" id="PTHR46825:SF8">
    <property type="entry name" value="BETA-LACTAMASE-RELATED"/>
    <property type="match status" value="1"/>
</dbReference>
<dbReference type="InterPro" id="IPR012338">
    <property type="entry name" value="Beta-lactam/transpept-like"/>
</dbReference>
<dbReference type="Proteomes" id="UP000014568">
    <property type="component" value="Unassembled WGS sequence"/>
</dbReference>
<evidence type="ECO:0000313" key="8">
    <source>
        <dbReference type="EMBL" id="EPF72172.1"/>
    </source>
</evidence>
<dbReference type="NCBIfam" id="NF033085">
    <property type="entry name" value="bla_class_C"/>
    <property type="match status" value="1"/>
</dbReference>
<reference evidence="8 9" key="1">
    <citation type="submission" date="2013-06" db="EMBL/GenBank/DDBJ databases">
        <title>The Genome Sequence of Acinetobacter rudis CIP 110305.</title>
        <authorList>
            <consortium name="The Broad Institute Genome Sequencing Platform"/>
            <consortium name="The Broad Institute Genome Sequencing Center for Infectious Disease"/>
            <person name="Cerqueira G."/>
            <person name="Feldgarden M."/>
            <person name="Courvalin P."/>
            <person name="Perichon B."/>
            <person name="Grillot-Courvalin C."/>
            <person name="Clermont D."/>
            <person name="Rocha E."/>
            <person name="Yoon E.-J."/>
            <person name="Nemec A."/>
            <person name="Young S.K."/>
            <person name="Zeng Q."/>
            <person name="Gargeya S."/>
            <person name="Fitzgerald M."/>
            <person name="Abouelleil A."/>
            <person name="Alvarado L."/>
            <person name="Berlin A.M."/>
            <person name="Chapman S.B."/>
            <person name="Dewar J."/>
            <person name="Goldberg J."/>
            <person name="Griggs A."/>
            <person name="Gujja S."/>
            <person name="Hansen M."/>
            <person name="Howarth C."/>
            <person name="Imamovic A."/>
            <person name="Larimer J."/>
            <person name="McCowan C."/>
            <person name="Murphy C."/>
            <person name="Pearson M."/>
            <person name="Priest M."/>
            <person name="Roberts A."/>
            <person name="Saif S."/>
            <person name="Shea T."/>
            <person name="Sykes S."/>
            <person name="Wortman J."/>
            <person name="Nusbaum C."/>
            <person name="Birren B."/>
        </authorList>
    </citation>
    <scope>NUCLEOTIDE SEQUENCE [LARGE SCALE GENOMIC DNA]</scope>
    <source>
        <strain evidence="8 9">CIP 110305</strain>
    </source>
</reference>
<sequence length="395" mass="44134">MIFIQKKMGQAAIMTMISCLGMQLHANETGQNEKSIESAITQSFKPLMDQYGVAGMAIGVIYNGKKYEQYYGIQSEKANKSVNHQTLFELGSLSKTFTAISGTYANNLGKISLNDHPSKYMPELKNSEIDQVSLLELLTYTSGNLPLQFPDHVKTDQQILTYFKNWKMKNPPGTYREYSNPSIGLFGHLTAKAMNRSFSSLLEQVIFPQLNLKNTYVNVPAEQKINYAFGYDKNNQPIRVNPGPFSDEAYGVKSTLPDMLKFVSLNLNVNLNNPAMKTAILDTHQGFFKVADSGMTQALGWEMFSYPTTSKTLQMSNSEQILLGSNPVVKELSQPKSKVFHKTGSTNGFGAYVLFIPQEGFGLVMLMNKKIPNVDRIKAAYNVFETLKDNPHSTN</sequence>
<dbReference type="AlphaFoldDB" id="S3MXP2"/>
<dbReference type="OrthoDB" id="5377431at2"/>
<dbReference type="InterPro" id="IPR001466">
    <property type="entry name" value="Beta-lactam-related"/>
</dbReference>
<protein>
    <recommendedName>
        <fullName evidence="3 6">Beta-lactamase</fullName>
        <ecNumber evidence="3 6">3.5.2.6</ecNumber>
    </recommendedName>
</protein>
<dbReference type="InterPro" id="IPR050491">
    <property type="entry name" value="AmpC-like"/>
</dbReference>
<evidence type="ECO:0000259" key="7">
    <source>
        <dbReference type="Pfam" id="PF00144"/>
    </source>
</evidence>
<dbReference type="InterPro" id="IPR001586">
    <property type="entry name" value="Beta-lactam_class-C_AS"/>
</dbReference>
<evidence type="ECO:0000256" key="6">
    <source>
        <dbReference type="RuleBase" id="RU361140"/>
    </source>
</evidence>
<evidence type="ECO:0000256" key="1">
    <source>
        <dbReference type="ARBA" id="ARBA00001526"/>
    </source>
</evidence>
<evidence type="ECO:0000256" key="5">
    <source>
        <dbReference type="ARBA" id="ARBA00023251"/>
    </source>
</evidence>
<accession>S3MXP2</accession>
<dbReference type="STRING" id="632955.GCA_000829675_00325"/>
<dbReference type="EMBL" id="ATGI01000030">
    <property type="protein sequence ID" value="EPF72172.1"/>
    <property type="molecule type" value="Genomic_DNA"/>
</dbReference>
<dbReference type="HOGENOM" id="CLU_020027_10_0_6"/>
<dbReference type="GO" id="GO:0030288">
    <property type="term" value="C:outer membrane-bounded periplasmic space"/>
    <property type="evidence" value="ECO:0007669"/>
    <property type="project" value="InterPro"/>
</dbReference>
<dbReference type="Gene3D" id="3.40.710.10">
    <property type="entry name" value="DD-peptidase/beta-lactamase superfamily"/>
    <property type="match status" value="1"/>
</dbReference>
<dbReference type="GO" id="GO:0046677">
    <property type="term" value="P:response to antibiotic"/>
    <property type="evidence" value="ECO:0007669"/>
    <property type="project" value="UniProtKB-UniRule"/>
</dbReference>
<comment type="similarity">
    <text evidence="2 6">Belongs to the class-C beta-lactamase family.</text>
</comment>
<comment type="catalytic activity">
    <reaction evidence="1 6">
        <text>a beta-lactam + H2O = a substituted beta-amino acid</text>
        <dbReference type="Rhea" id="RHEA:20401"/>
        <dbReference type="ChEBI" id="CHEBI:15377"/>
        <dbReference type="ChEBI" id="CHEBI:35627"/>
        <dbReference type="ChEBI" id="CHEBI:140347"/>
        <dbReference type="EC" id="3.5.2.6"/>
    </reaction>
</comment>
<dbReference type="RefSeq" id="WP_016656628.1">
    <property type="nucleotide sequence ID" value="NZ_KE340353.1"/>
</dbReference>
<keyword evidence="4 6" id="KW-0378">Hydrolase</keyword>
<dbReference type="PROSITE" id="PS51257">
    <property type="entry name" value="PROKAR_LIPOPROTEIN"/>
    <property type="match status" value="1"/>
</dbReference>
<evidence type="ECO:0000313" key="9">
    <source>
        <dbReference type="Proteomes" id="UP000014568"/>
    </source>
</evidence>
<dbReference type="EC" id="3.5.2.6" evidence="3 6"/>
<feature type="domain" description="Beta-lactamase-related" evidence="7">
    <location>
        <begin position="42"/>
        <end position="387"/>
    </location>
</feature>
<organism evidence="8 9">
    <name type="scientific">Acinetobacter rudis CIP 110305</name>
    <dbReference type="NCBI Taxonomy" id="421052"/>
    <lineage>
        <taxon>Bacteria</taxon>
        <taxon>Pseudomonadati</taxon>
        <taxon>Pseudomonadota</taxon>
        <taxon>Gammaproteobacteria</taxon>
        <taxon>Moraxellales</taxon>
        <taxon>Moraxellaceae</taxon>
        <taxon>Acinetobacter</taxon>
    </lineage>
</organism>
<dbReference type="GO" id="GO:0017001">
    <property type="term" value="P:antibiotic catabolic process"/>
    <property type="evidence" value="ECO:0007669"/>
    <property type="project" value="InterPro"/>
</dbReference>
<comment type="caution">
    <text evidence="8">The sequence shown here is derived from an EMBL/GenBank/DDBJ whole genome shotgun (WGS) entry which is preliminary data.</text>
</comment>